<feature type="compositionally biased region" description="Basic residues" evidence="1">
    <location>
        <begin position="211"/>
        <end position="224"/>
    </location>
</feature>
<evidence type="ECO:0000313" key="2">
    <source>
        <dbReference type="EMBL" id="GAA0149747.1"/>
    </source>
</evidence>
<evidence type="ECO:0000256" key="1">
    <source>
        <dbReference type="SAM" id="MobiDB-lite"/>
    </source>
</evidence>
<sequence length="224" mass="24337">MGGLYNVREHDNARSSRVNVEDDDVGGEKSHDEIVVKEKVFGEEVAIIVEERVNDSSVAEMLEVADVSDPSVKPSIEDTTGMEVPSTKGLGVDVNPSIEDMLEGLKVSAPTWGDVLEPTVDDSGKVLVVEGIDVDVPPVVDTEPLTAKAVDGGVLLNVTHICVETADIQEVTHEDVAQKKNSKKRKHKKVIELGETSKPKKKLSKEERAAKRARKAERKARRAA</sequence>
<dbReference type="AlphaFoldDB" id="A0AAV3PFN9"/>
<feature type="region of interest" description="Disordered" evidence="1">
    <location>
        <begin position="1"/>
        <end position="31"/>
    </location>
</feature>
<dbReference type="EMBL" id="BAABME010001461">
    <property type="protein sequence ID" value="GAA0149747.1"/>
    <property type="molecule type" value="Genomic_DNA"/>
</dbReference>
<feature type="compositionally biased region" description="Basic residues" evidence="1">
    <location>
        <begin position="180"/>
        <end position="189"/>
    </location>
</feature>
<dbReference type="Proteomes" id="UP001454036">
    <property type="component" value="Unassembled WGS sequence"/>
</dbReference>
<proteinExistence type="predicted"/>
<evidence type="ECO:0000313" key="3">
    <source>
        <dbReference type="Proteomes" id="UP001454036"/>
    </source>
</evidence>
<keyword evidence="3" id="KW-1185">Reference proteome</keyword>
<gene>
    <name evidence="2" type="ORF">LIER_08850</name>
</gene>
<feature type="compositionally biased region" description="Basic and acidic residues" evidence="1">
    <location>
        <begin position="190"/>
        <end position="210"/>
    </location>
</feature>
<feature type="region of interest" description="Disordered" evidence="1">
    <location>
        <begin position="177"/>
        <end position="224"/>
    </location>
</feature>
<reference evidence="2 3" key="1">
    <citation type="submission" date="2024-01" db="EMBL/GenBank/DDBJ databases">
        <title>The complete chloroplast genome sequence of Lithospermum erythrorhizon: insights into the phylogenetic relationship among Boraginaceae species and the maternal lineages of purple gromwells.</title>
        <authorList>
            <person name="Okada T."/>
            <person name="Watanabe K."/>
        </authorList>
    </citation>
    <scope>NUCLEOTIDE SEQUENCE [LARGE SCALE GENOMIC DNA]</scope>
</reference>
<feature type="region of interest" description="Disordered" evidence="1">
    <location>
        <begin position="69"/>
        <end position="92"/>
    </location>
</feature>
<protein>
    <submittedName>
        <fullName evidence="2">Uncharacterized protein</fullName>
    </submittedName>
</protein>
<accession>A0AAV3PFN9</accession>
<organism evidence="2 3">
    <name type="scientific">Lithospermum erythrorhizon</name>
    <name type="common">Purple gromwell</name>
    <name type="synonym">Lithospermum officinale var. erythrorhizon</name>
    <dbReference type="NCBI Taxonomy" id="34254"/>
    <lineage>
        <taxon>Eukaryota</taxon>
        <taxon>Viridiplantae</taxon>
        <taxon>Streptophyta</taxon>
        <taxon>Embryophyta</taxon>
        <taxon>Tracheophyta</taxon>
        <taxon>Spermatophyta</taxon>
        <taxon>Magnoliopsida</taxon>
        <taxon>eudicotyledons</taxon>
        <taxon>Gunneridae</taxon>
        <taxon>Pentapetalae</taxon>
        <taxon>asterids</taxon>
        <taxon>lamiids</taxon>
        <taxon>Boraginales</taxon>
        <taxon>Boraginaceae</taxon>
        <taxon>Boraginoideae</taxon>
        <taxon>Lithospermeae</taxon>
        <taxon>Lithospermum</taxon>
    </lineage>
</organism>
<comment type="caution">
    <text evidence="2">The sequence shown here is derived from an EMBL/GenBank/DDBJ whole genome shotgun (WGS) entry which is preliminary data.</text>
</comment>
<name>A0AAV3PFN9_LITER</name>